<proteinExistence type="predicted"/>
<reference evidence="3" key="1">
    <citation type="journal article" date="2016" name="Genome Announc.">
        <title>Draft Genome Sequences of Five Rapidly Growing Mycobacterium Species, M. thermoresistibile, M. fortuitum subsp. acetamidolyticum, M. canariasense, M. brisbanense, and M. novocastrense.</title>
        <authorList>
            <person name="Katahira K."/>
            <person name="Ogura Y."/>
            <person name="Gotoh Y."/>
            <person name="Hayashi T."/>
        </authorList>
    </citation>
    <scope>NUCLEOTIDE SEQUENCE [LARGE SCALE GENOMIC DNA]</scope>
    <source>
        <strain evidence="3">JCM15654</strain>
    </source>
</reference>
<dbReference type="RefSeq" id="WP_029369197.1">
    <property type="nucleotide sequence ID" value="NZ_BCSX01000007.1"/>
</dbReference>
<dbReference type="Proteomes" id="UP000069620">
    <property type="component" value="Unassembled WGS sequence"/>
</dbReference>
<dbReference type="OrthoDB" id="4761628at2"/>
<dbReference type="Gene3D" id="3.40.1000.10">
    <property type="entry name" value="Mog1/PsbP, alpha/beta/alpha sandwich"/>
    <property type="match status" value="1"/>
</dbReference>
<gene>
    <name evidence="2" type="ORF">RMCB_0495</name>
</gene>
<organism evidence="2 3">
    <name type="scientific">Mycolicibacterium brisbanense</name>
    <dbReference type="NCBI Taxonomy" id="146020"/>
    <lineage>
        <taxon>Bacteria</taxon>
        <taxon>Bacillati</taxon>
        <taxon>Actinomycetota</taxon>
        <taxon>Actinomycetes</taxon>
        <taxon>Mycobacteriales</taxon>
        <taxon>Mycobacteriaceae</taxon>
        <taxon>Mycolicibacterium</taxon>
    </lineage>
</organism>
<dbReference type="STRING" id="146020.RMCB_0495"/>
<evidence type="ECO:0000313" key="2">
    <source>
        <dbReference type="EMBL" id="GAS86399.1"/>
    </source>
</evidence>
<dbReference type="AlphaFoldDB" id="A0A100VV08"/>
<protein>
    <recommendedName>
        <fullName evidence="4">Lipoprotein LpqN</fullName>
    </recommendedName>
</protein>
<sequence length="216" mass="23126">MATASKMAVALAAAALVLTSCTHLVDGHPVASQDLLAAAKTGELKCNPVDAPLVTVPRVDADEPTIRIPQPPGWERVEGRDTDLLRYTMSNASLQNGNFKPTIVIALESVADAMTPDEVFAAQRKSISTLGVPESAMKVDNITICGLPAQTVHYQIPQMGVLQPHPAIALFVAYRSELRTYCAGLTVQTTAPDNLTYQRDSDMMVSGFQVLPVKNP</sequence>
<feature type="chain" id="PRO_5039472941" description="Lipoprotein LpqN" evidence="1">
    <location>
        <begin position="26"/>
        <end position="216"/>
    </location>
</feature>
<dbReference type="EMBL" id="BCSX01000007">
    <property type="protein sequence ID" value="GAS86399.1"/>
    <property type="molecule type" value="Genomic_DNA"/>
</dbReference>
<name>A0A100VV08_9MYCO</name>
<evidence type="ECO:0000256" key="1">
    <source>
        <dbReference type="SAM" id="SignalP"/>
    </source>
</evidence>
<evidence type="ECO:0008006" key="4">
    <source>
        <dbReference type="Google" id="ProtNLM"/>
    </source>
</evidence>
<keyword evidence="3" id="KW-1185">Reference proteome</keyword>
<reference evidence="3" key="2">
    <citation type="submission" date="2016-02" db="EMBL/GenBank/DDBJ databases">
        <title>Draft genome sequence of five rapidly growing Mycobacterium species.</title>
        <authorList>
            <person name="Katahira K."/>
            <person name="Gotou Y."/>
            <person name="Iida K."/>
            <person name="Ogura Y."/>
            <person name="Hayashi T."/>
        </authorList>
    </citation>
    <scope>NUCLEOTIDE SEQUENCE [LARGE SCALE GENOMIC DNA]</scope>
    <source>
        <strain evidence="3">JCM15654</strain>
    </source>
</reference>
<feature type="signal peptide" evidence="1">
    <location>
        <begin position="1"/>
        <end position="25"/>
    </location>
</feature>
<accession>A0A100VV08</accession>
<evidence type="ECO:0000313" key="3">
    <source>
        <dbReference type="Proteomes" id="UP000069620"/>
    </source>
</evidence>
<comment type="caution">
    <text evidence="2">The sequence shown here is derived from an EMBL/GenBank/DDBJ whole genome shotgun (WGS) entry which is preliminary data.</text>
</comment>
<dbReference type="PROSITE" id="PS51257">
    <property type="entry name" value="PROKAR_LIPOPROTEIN"/>
    <property type="match status" value="1"/>
</dbReference>
<keyword evidence="1" id="KW-0732">Signal</keyword>